<feature type="chain" id="PRO_5012521512" evidence="1">
    <location>
        <begin position="21"/>
        <end position="74"/>
    </location>
</feature>
<dbReference type="InterPro" id="IPR053265">
    <property type="entry name" value="Serpin"/>
</dbReference>
<dbReference type="EMBL" id="GFDF01005841">
    <property type="protein sequence ID" value="JAV08243.1"/>
    <property type="molecule type" value="Transcribed_RNA"/>
</dbReference>
<dbReference type="InterPro" id="IPR036058">
    <property type="entry name" value="Kazal_dom_sf"/>
</dbReference>
<dbReference type="Gene3D" id="3.30.60.30">
    <property type="match status" value="1"/>
</dbReference>
<name>A0A1L8DP32_9DIPT</name>
<sequence length="74" mass="8213">MKIVLVATLALICTFCTIEAQEKVSCPCPRIYLPVCGSDDVTYSNKCEFECVAKSAKGRSLSIKREGRCDGEFW</sequence>
<reference evidence="3" key="1">
    <citation type="submission" date="2016-12" db="EMBL/GenBank/DDBJ databases">
        <title>An insight into the sialome and mialome of the sand fly, Nyssomyia neivai.</title>
        <authorList>
            <person name="Sebastian V."/>
            <person name="Goulart T.M."/>
            <person name="Oliveira W."/>
            <person name="Calvo E."/>
            <person name="Oliveira L.F."/>
            <person name="Pinto M.C."/>
            <person name="Rosselino A.M."/>
            <person name="Ribeiro J.M."/>
        </authorList>
    </citation>
    <scope>NUCLEOTIDE SEQUENCE</scope>
</reference>
<evidence type="ECO:0000259" key="2">
    <source>
        <dbReference type="PROSITE" id="PS51465"/>
    </source>
</evidence>
<dbReference type="PANTHER" id="PTHR21131:SF0">
    <property type="entry name" value="GEO10195P1-RELATED"/>
    <property type="match status" value="1"/>
</dbReference>
<feature type="signal peptide" evidence="1">
    <location>
        <begin position="1"/>
        <end position="20"/>
    </location>
</feature>
<evidence type="ECO:0000313" key="3">
    <source>
        <dbReference type="EMBL" id="JAV08243.1"/>
    </source>
</evidence>
<dbReference type="AlphaFoldDB" id="A0A1L8DP32"/>
<organism evidence="3">
    <name type="scientific">Nyssomyia neivai</name>
    <dbReference type="NCBI Taxonomy" id="330878"/>
    <lineage>
        <taxon>Eukaryota</taxon>
        <taxon>Metazoa</taxon>
        <taxon>Ecdysozoa</taxon>
        <taxon>Arthropoda</taxon>
        <taxon>Hexapoda</taxon>
        <taxon>Insecta</taxon>
        <taxon>Pterygota</taxon>
        <taxon>Neoptera</taxon>
        <taxon>Endopterygota</taxon>
        <taxon>Diptera</taxon>
        <taxon>Nematocera</taxon>
        <taxon>Psychodoidea</taxon>
        <taxon>Psychodidae</taxon>
        <taxon>Nyssomyia</taxon>
    </lineage>
</organism>
<evidence type="ECO:0000256" key="1">
    <source>
        <dbReference type="SAM" id="SignalP"/>
    </source>
</evidence>
<dbReference type="SUPFAM" id="SSF100895">
    <property type="entry name" value="Kazal-type serine protease inhibitors"/>
    <property type="match status" value="1"/>
</dbReference>
<dbReference type="GO" id="GO:0005615">
    <property type="term" value="C:extracellular space"/>
    <property type="evidence" value="ECO:0007669"/>
    <property type="project" value="TreeGrafter"/>
</dbReference>
<dbReference type="PROSITE" id="PS51465">
    <property type="entry name" value="KAZAL_2"/>
    <property type="match status" value="1"/>
</dbReference>
<dbReference type="InterPro" id="IPR002350">
    <property type="entry name" value="Kazal_dom"/>
</dbReference>
<dbReference type="SMART" id="SM00280">
    <property type="entry name" value="KAZAL"/>
    <property type="match status" value="1"/>
</dbReference>
<accession>A0A1L8DP32</accession>
<keyword evidence="1" id="KW-0732">Signal</keyword>
<dbReference type="PROSITE" id="PS00282">
    <property type="entry name" value="KAZAL_1"/>
    <property type="match status" value="1"/>
</dbReference>
<proteinExistence type="predicted"/>
<dbReference type="Pfam" id="PF00050">
    <property type="entry name" value="Kazal_1"/>
    <property type="match status" value="1"/>
</dbReference>
<dbReference type="PANTHER" id="PTHR21131">
    <property type="entry name" value="SERINE-TYPE ENDOPEPTIDASE INHIBITOR"/>
    <property type="match status" value="1"/>
</dbReference>
<feature type="domain" description="Kazal-like" evidence="2">
    <location>
        <begin position="20"/>
        <end position="71"/>
    </location>
</feature>
<protein>
    <submittedName>
        <fullName evidence="3">Putative kazal-type serine protease inhibitor-like protein</fullName>
    </submittedName>
</protein>